<proteinExistence type="predicted"/>
<gene>
    <name evidence="2" type="ORF">K435DRAFT_841439</name>
</gene>
<protein>
    <submittedName>
        <fullName evidence="2">Uncharacterized protein</fullName>
    </submittedName>
</protein>
<evidence type="ECO:0000313" key="2">
    <source>
        <dbReference type="EMBL" id="THU90526.1"/>
    </source>
</evidence>
<accession>A0A4S8LMI0</accession>
<dbReference type="Pfam" id="PF18759">
    <property type="entry name" value="Plavaka"/>
    <property type="match status" value="1"/>
</dbReference>
<sequence length="954" mass="108459">MTEQPFEGDFFGPASVYTEKDFPGFGCMEPQGDELNGQDRDDEVEEEVITPELEQTWEPLRPSATVSNSDNMTVDSSDLDAIRTQQAEDLLRLRSLPADRDDVHIEKFGGRAGEALPDSDTIPPHLRNAFSHYKLGIAGSETNLWAPFSSRMDWEIARWAKTRGVGSTSFSDLLAFEGVVEKLNLSFSSSVELNEIIDSMPAPRPSFSREEVVVQGHVLDLFKRDILECIRALYGNPDHCQYLCFAPERHYADANRVSRLYHDLHTGKWWWSTQKALEADKPGATIIPIIISSDKTQVTLFRNKSAYPVYMTIGNLPKEIRRKPSQQGSTTIGPLKEAGIDGIVMQSGDGVKRRCHPILAVYVGDYPEQMLDTCGYYGESPTCNVPKSELGDYPCNATLRSSSEAVDAVKAVGTEMWASMCLEANIKPVQHPFWEDLPYIDIFRSITPDLLHQLYQGVMKHLIKWITDICGADEIDARVRRLPPNHGMRNFHKGISSLSRVSGMEHRQICSFLLGLVIDVPNISSHQSRKLSQATRALLDFLYIASYPIHSMDTLKSLEESLSQFHEKKEIFIQLNARENFNLPKIHALCHYVRSIELYGTCDNYNTETTERLHIDFAKDAYRASNHKDEYAQMTKWLEHREKVFHHTNYLVWRLENQISESVNHSDPGLPTERFDFPGAKRTLVDMKCFLSQKLTKNPSVYAVAFDRIEGTGERGYGATLFRSALQKFVLQFQNPRLSVRQVQQQFGNVFLPFGSVDVYHKVKFINYDLYGQTTLDAIFAHPRRYNADHQVTQYSHFDTALININGGSNDLRGIFSSTLLKDISNIHKADMRIGRIRIILSLPESKLETLFGLQASPPKHLAYLEWFTKFSTHPDPSSGLHRVKHETNLVAGNSSRAASIVPLEMIRRSVHLIPKWGGSVRADWTFENVLDECSVFYVNVFKDEHTYINLVYQ</sequence>
<dbReference type="EMBL" id="ML179332">
    <property type="protein sequence ID" value="THU90526.1"/>
    <property type="molecule type" value="Genomic_DNA"/>
</dbReference>
<organism evidence="2 3">
    <name type="scientific">Dendrothele bispora (strain CBS 962.96)</name>
    <dbReference type="NCBI Taxonomy" id="1314807"/>
    <lineage>
        <taxon>Eukaryota</taxon>
        <taxon>Fungi</taxon>
        <taxon>Dikarya</taxon>
        <taxon>Basidiomycota</taxon>
        <taxon>Agaricomycotina</taxon>
        <taxon>Agaricomycetes</taxon>
        <taxon>Agaricomycetidae</taxon>
        <taxon>Agaricales</taxon>
        <taxon>Agaricales incertae sedis</taxon>
        <taxon>Dendrothele</taxon>
    </lineage>
</organism>
<dbReference type="InterPro" id="IPR041078">
    <property type="entry name" value="Plavaka"/>
</dbReference>
<dbReference type="OrthoDB" id="3232941at2759"/>
<keyword evidence="3" id="KW-1185">Reference proteome</keyword>
<name>A0A4S8LMI0_DENBC</name>
<dbReference type="Proteomes" id="UP000297245">
    <property type="component" value="Unassembled WGS sequence"/>
</dbReference>
<dbReference type="AlphaFoldDB" id="A0A4S8LMI0"/>
<evidence type="ECO:0000256" key="1">
    <source>
        <dbReference type="SAM" id="MobiDB-lite"/>
    </source>
</evidence>
<feature type="region of interest" description="Disordered" evidence="1">
    <location>
        <begin position="21"/>
        <end position="45"/>
    </location>
</feature>
<evidence type="ECO:0000313" key="3">
    <source>
        <dbReference type="Proteomes" id="UP000297245"/>
    </source>
</evidence>
<reference evidence="2 3" key="1">
    <citation type="journal article" date="2019" name="Nat. Ecol. Evol.">
        <title>Megaphylogeny resolves global patterns of mushroom evolution.</title>
        <authorList>
            <person name="Varga T."/>
            <person name="Krizsan K."/>
            <person name="Foldi C."/>
            <person name="Dima B."/>
            <person name="Sanchez-Garcia M."/>
            <person name="Sanchez-Ramirez S."/>
            <person name="Szollosi G.J."/>
            <person name="Szarkandi J.G."/>
            <person name="Papp V."/>
            <person name="Albert L."/>
            <person name="Andreopoulos W."/>
            <person name="Angelini C."/>
            <person name="Antonin V."/>
            <person name="Barry K.W."/>
            <person name="Bougher N.L."/>
            <person name="Buchanan P."/>
            <person name="Buyck B."/>
            <person name="Bense V."/>
            <person name="Catcheside P."/>
            <person name="Chovatia M."/>
            <person name="Cooper J."/>
            <person name="Damon W."/>
            <person name="Desjardin D."/>
            <person name="Finy P."/>
            <person name="Geml J."/>
            <person name="Haridas S."/>
            <person name="Hughes K."/>
            <person name="Justo A."/>
            <person name="Karasinski D."/>
            <person name="Kautmanova I."/>
            <person name="Kiss B."/>
            <person name="Kocsube S."/>
            <person name="Kotiranta H."/>
            <person name="LaButti K.M."/>
            <person name="Lechner B.E."/>
            <person name="Liimatainen K."/>
            <person name="Lipzen A."/>
            <person name="Lukacs Z."/>
            <person name="Mihaltcheva S."/>
            <person name="Morgado L.N."/>
            <person name="Niskanen T."/>
            <person name="Noordeloos M.E."/>
            <person name="Ohm R.A."/>
            <person name="Ortiz-Santana B."/>
            <person name="Ovrebo C."/>
            <person name="Racz N."/>
            <person name="Riley R."/>
            <person name="Savchenko A."/>
            <person name="Shiryaev A."/>
            <person name="Soop K."/>
            <person name="Spirin V."/>
            <person name="Szebenyi C."/>
            <person name="Tomsovsky M."/>
            <person name="Tulloss R.E."/>
            <person name="Uehling J."/>
            <person name="Grigoriev I.V."/>
            <person name="Vagvolgyi C."/>
            <person name="Papp T."/>
            <person name="Martin F.M."/>
            <person name="Miettinen O."/>
            <person name="Hibbett D.S."/>
            <person name="Nagy L.G."/>
        </authorList>
    </citation>
    <scope>NUCLEOTIDE SEQUENCE [LARGE SCALE GENOMIC DNA]</scope>
    <source>
        <strain evidence="2 3">CBS 962.96</strain>
    </source>
</reference>